<reference evidence="2" key="1">
    <citation type="journal article" date="2023" name="Mol. Phylogenet. Evol.">
        <title>Genome-scale phylogeny and comparative genomics of the fungal order Sordariales.</title>
        <authorList>
            <person name="Hensen N."/>
            <person name="Bonometti L."/>
            <person name="Westerberg I."/>
            <person name="Brannstrom I.O."/>
            <person name="Guillou S."/>
            <person name="Cros-Aarteil S."/>
            <person name="Calhoun S."/>
            <person name="Haridas S."/>
            <person name="Kuo A."/>
            <person name="Mondo S."/>
            <person name="Pangilinan J."/>
            <person name="Riley R."/>
            <person name="LaButti K."/>
            <person name="Andreopoulos B."/>
            <person name="Lipzen A."/>
            <person name="Chen C."/>
            <person name="Yan M."/>
            <person name="Daum C."/>
            <person name="Ng V."/>
            <person name="Clum A."/>
            <person name="Steindorff A."/>
            <person name="Ohm R.A."/>
            <person name="Martin F."/>
            <person name="Silar P."/>
            <person name="Natvig D.O."/>
            <person name="Lalanne C."/>
            <person name="Gautier V."/>
            <person name="Ament-Velasquez S.L."/>
            <person name="Kruys A."/>
            <person name="Hutchinson M.I."/>
            <person name="Powell A.J."/>
            <person name="Barry K."/>
            <person name="Miller A.N."/>
            <person name="Grigoriev I.V."/>
            <person name="Debuchy R."/>
            <person name="Gladieux P."/>
            <person name="Hiltunen Thoren M."/>
            <person name="Johannesson H."/>
        </authorList>
    </citation>
    <scope>NUCLEOTIDE SEQUENCE</scope>
    <source>
        <strain evidence="2">FGSC 1904</strain>
    </source>
</reference>
<protein>
    <submittedName>
        <fullName evidence="2">Uncharacterized protein</fullName>
    </submittedName>
</protein>
<name>A0AAE0UD57_SORBR</name>
<dbReference type="AlphaFoldDB" id="A0AAE0UD57"/>
<reference evidence="2" key="2">
    <citation type="submission" date="2023-07" db="EMBL/GenBank/DDBJ databases">
        <authorList>
            <consortium name="Lawrence Berkeley National Laboratory"/>
            <person name="Haridas S."/>
            <person name="Hensen N."/>
            <person name="Bonometti L."/>
            <person name="Westerberg I."/>
            <person name="Brannstrom I.O."/>
            <person name="Guillou S."/>
            <person name="Cros-Aarteil S."/>
            <person name="Calhoun S."/>
            <person name="Kuo A."/>
            <person name="Mondo S."/>
            <person name="Pangilinan J."/>
            <person name="Riley R."/>
            <person name="LaButti K."/>
            <person name="Andreopoulos B."/>
            <person name="Lipzen A."/>
            <person name="Chen C."/>
            <person name="Yanf M."/>
            <person name="Daum C."/>
            <person name="Ng V."/>
            <person name="Clum A."/>
            <person name="Steindorff A."/>
            <person name="Ohm R."/>
            <person name="Martin F."/>
            <person name="Silar P."/>
            <person name="Natvig D."/>
            <person name="Lalanne C."/>
            <person name="Gautier V."/>
            <person name="Ament-velasquez S.L."/>
            <person name="Kruys A."/>
            <person name="Hutchinson M.I."/>
            <person name="Powell A.J."/>
            <person name="Barry K."/>
            <person name="Miller A.N."/>
            <person name="Grigoriev I.V."/>
            <person name="Debuchy R."/>
            <person name="Gladieux P."/>
            <person name="Thoren M.H."/>
            <person name="Johannesson H."/>
        </authorList>
    </citation>
    <scope>NUCLEOTIDE SEQUENCE</scope>
    <source>
        <strain evidence="2">FGSC 1904</strain>
    </source>
</reference>
<evidence type="ECO:0000256" key="1">
    <source>
        <dbReference type="SAM" id="MobiDB-lite"/>
    </source>
</evidence>
<comment type="caution">
    <text evidence="2">The sequence shown here is derived from an EMBL/GenBank/DDBJ whole genome shotgun (WGS) entry which is preliminary data.</text>
</comment>
<gene>
    <name evidence="2" type="ORF">B0T20DRAFT_391350</name>
</gene>
<dbReference type="Proteomes" id="UP001281003">
    <property type="component" value="Unassembled WGS sequence"/>
</dbReference>
<keyword evidence="3" id="KW-1185">Reference proteome</keyword>
<proteinExistence type="predicted"/>
<dbReference type="EMBL" id="JAUTDP010000004">
    <property type="protein sequence ID" value="KAK3399787.1"/>
    <property type="molecule type" value="Genomic_DNA"/>
</dbReference>
<sequence length="170" mass="19054">MSWSFLGRGSSRRLLIMICSSETGSPPQVGLLIPGRAWAAWYGVGDPFARLVGVLPDDGLKFSRALKGLTRSLTVVHRRGRQTPLTVPTVLKSVTHQRRRSMSPPQLRTATTPVRRRRPWNFVFWHCQLAAFWGRQRSTVVPEQNNNNNNTSGDDSKVRDSEMLDDGGQA</sequence>
<accession>A0AAE0UD57</accession>
<evidence type="ECO:0000313" key="2">
    <source>
        <dbReference type="EMBL" id="KAK3399787.1"/>
    </source>
</evidence>
<evidence type="ECO:0000313" key="3">
    <source>
        <dbReference type="Proteomes" id="UP001281003"/>
    </source>
</evidence>
<feature type="region of interest" description="Disordered" evidence="1">
    <location>
        <begin position="140"/>
        <end position="170"/>
    </location>
</feature>
<organism evidence="2 3">
    <name type="scientific">Sordaria brevicollis</name>
    <dbReference type="NCBI Taxonomy" id="83679"/>
    <lineage>
        <taxon>Eukaryota</taxon>
        <taxon>Fungi</taxon>
        <taxon>Dikarya</taxon>
        <taxon>Ascomycota</taxon>
        <taxon>Pezizomycotina</taxon>
        <taxon>Sordariomycetes</taxon>
        <taxon>Sordariomycetidae</taxon>
        <taxon>Sordariales</taxon>
        <taxon>Sordariaceae</taxon>
        <taxon>Sordaria</taxon>
    </lineage>
</organism>